<organism evidence="2">
    <name type="scientific">Sesamum latifolium</name>
    <dbReference type="NCBI Taxonomy" id="2727402"/>
    <lineage>
        <taxon>Eukaryota</taxon>
        <taxon>Viridiplantae</taxon>
        <taxon>Streptophyta</taxon>
        <taxon>Embryophyta</taxon>
        <taxon>Tracheophyta</taxon>
        <taxon>Spermatophyta</taxon>
        <taxon>Magnoliopsida</taxon>
        <taxon>eudicotyledons</taxon>
        <taxon>Gunneridae</taxon>
        <taxon>Pentapetalae</taxon>
        <taxon>asterids</taxon>
        <taxon>lamiids</taxon>
        <taxon>Lamiales</taxon>
        <taxon>Pedaliaceae</taxon>
        <taxon>Sesamum</taxon>
    </lineage>
</organism>
<evidence type="ECO:0000313" key="2">
    <source>
        <dbReference type="EMBL" id="KAL0460320.1"/>
    </source>
</evidence>
<gene>
    <name evidence="2" type="ORF">Slati_0659200</name>
</gene>
<reference evidence="2" key="1">
    <citation type="submission" date="2020-06" db="EMBL/GenBank/DDBJ databases">
        <authorList>
            <person name="Li T."/>
            <person name="Hu X."/>
            <person name="Zhang T."/>
            <person name="Song X."/>
            <person name="Zhang H."/>
            <person name="Dai N."/>
            <person name="Sheng W."/>
            <person name="Hou X."/>
            <person name="Wei L."/>
        </authorList>
    </citation>
    <scope>NUCLEOTIDE SEQUENCE</scope>
    <source>
        <strain evidence="2">KEN1</strain>
        <tissue evidence="2">Leaf</tissue>
    </source>
</reference>
<accession>A0AAW2Y3J0</accession>
<comment type="caution">
    <text evidence="2">The sequence shown here is derived from an EMBL/GenBank/DDBJ whole genome shotgun (WGS) entry which is preliminary data.</text>
</comment>
<dbReference type="AlphaFoldDB" id="A0AAW2Y3J0"/>
<name>A0AAW2Y3J0_9LAMI</name>
<protein>
    <submittedName>
        <fullName evidence="2">Uncharacterized protein</fullName>
    </submittedName>
</protein>
<proteinExistence type="predicted"/>
<sequence length="194" mass="20672">MAPTSPPLRTARASSPAYGSSGGGLSFALGKRFAVAKLRPRLLVASGRLIPSPEIQVSTGKELLIPRGLEASYLLPISPPFNNKVSFLRSSPYQSSSITSILPLAGEPSLFGSSSAQCGTPVFWFPLGLPCSQVDPMAARKGDLVLYSGDLFPTEARKLPSCPRSHSVNRKGKPTHLSAHRCGFTKRLSTVHSR</sequence>
<feature type="region of interest" description="Disordered" evidence="1">
    <location>
        <begin position="1"/>
        <end position="21"/>
    </location>
</feature>
<reference evidence="2" key="2">
    <citation type="journal article" date="2024" name="Plant">
        <title>Genomic evolution and insights into agronomic trait innovations of Sesamum species.</title>
        <authorList>
            <person name="Miao H."/>
            <person name="Wang L."/>
            <person name="Qu L."/>
            <person name="Liu H."/>
            <person name="Sun Y."/>
            <person name="Le M."/>
            <person name="Wang Q."/>
            <person name="Wei S."/>
            <person name="Zheng Y."/>
            <person name="Lin W."/>
            <person name="Duan Y."/>
            <person name="Cao H."/>
            <person name="Xiong S."/>
            <person name="Wang X."/>
            <person name="Wei L."/>
            <person name="Li C."/>
            <person name="Ma Q."/>
            <person name="Ju M."/>
            <person name="Zhao R."/>
            <person name="Li G."/>
            <person name="Mu C."/>
            <person name="Tian Q."/>
            <person name="Mei H."/>
            <person name="Zhang T."/>
            <person name="Gao T."/>
            <person name="Zhang H."/>
        </authorList>
    </citation>
    <scope>NUCLEOTIDE SEQUENCE</scope>
    <source>
        <strain evidence="2">KEN1</strain>
    </source>
</reference>
<dbReference type="EMBL" id="JACGWN010000002">
    <property type="protein sequence ID" value="KAL0460320.1"/>
    <property type="molecule type" value="Genomic_DNA"/>
</dbReference>
<evidence type="ECO:0000256" key="1">
    <source>
        <dbReference type="SAM" id="MobiDB-lite"/>
    </source>
</evidence>